<accession>A0A0N7KLH4</accession>
<evidence type="ECO:0000313" key="2">
    <source>
        <dbReference type="EMBL" id="BAH93316.1"/>
    </source>
</evidence>
<dbReference type="AlphaFoldDB" id="A0A0N7KLH4"/>
<dbReference type="Proteomes" id="UP000000763">
    <property type="component" value="Chromosome 6"/>
</dbReference>
<dbReference type="Gramene" id="Os06t0135300-01">
    <property type="protein sequence ID" value="Os06t0135300-01"/>
    <property type="gene ID" value="Os06g0135300"/>
</dbReference>
<evidence type="ECO:0000313" key="3">
    <source>
        <dbReference type="Proteomes" id="UP000000763"/>
    </source>
</evidence>
<sequence>MPPSLCPKSTPACRAGRGTPRRRSAWTVSRSARCRGACAAGRRWCGAPRTPPCHHGAARLEQRRHGGHLRPPCPVLGVDHSSSPAVLFTMH</sequence>
<name>A0A0N7KLH4_ORYSJ</name>
<proteinExistence type="predicted"/>
<dbReference type="KEGG" id="dosa:Os06g0135340"/>
<feature type="region of interest" description="Disordered" evidence="1">
    <location>
        <begin position="1"/>
        <end position="25"/>
    </location>
</feature>
<dbReference type="EMBL" id="AP008212">
    <property type="protein sequence ID" value="BAH93316.1"/>
    <property type="molecule type" value="Genomic_DNA"/>
</dbReference>
<reference evidence="3" key="2">
    <citation type="journal article" date="2008" name="Nucleic Acids Res.">
        <title>The rice annotation project database (RAP-DB): 2008 update.</title>
        <authorList>
            <consortium name="The rice annotation project (RAP)"/>
        </authorList>
    </citation>
    <scope>GENOME REANNOTATION</scope>
    <source>
        <strain evidence="3">cv. Nipponbare</strain>
    </source>
</reference>
<evidence type="ECO:0000256" key="1">
    <source>
        <dbReference type="SAM" id="MobiDB-lite"/>
    </source>
</evidence>
<protein>
    <submittedName>
        <fullName evidence="2">Os06g0135340 protein</fullName>
    </submittedName>
</protein>
<gene>
    <name evidence="2" type="ordered locus">Os06g0135340</name>
</gene>
<organism evidence="2 3">
    <name type="scientific">Oryza sativa subsp. japonica</name>
    <name type="common">Rice</name>
    <dbReference type="NCBI Taxonomy" id="39947"/>
    <lineage>
        <taxon>Eukaryota</taxon>
        <taxon>Viridiplantae</taxon>
        <taxon>Streptophyta</taxon>
        <taxon>Embryophyta</taxon>
        <taxon>Tracheophyta</taxon>
        <taxon>Spermatophyta</taxon>
        <taxon>Magnoliopsida</taxon>
        <taxon>Liliopsida</taxon>
        <taxon>Poales</taxon>
        <taxon>Poaceae</taxon>
        <taxon>BOP clade</taxon>
        <taxon>Oryzoideae</taxon>
        <taxon>Oryzeae</taxon>
        <taxon>Oryzinae</taxon>
        <taxon>Oryza</taxon>
        <taxon>Oryza sativa</taxon>
    </lineage>
</organism>
<reference evidence="2 3" key="1">
    <citation type="journal article" date="2005" name="Nature">
        <title>The map-based sequence of the rice genome.</title>
        <authorList>
            <consortium name="International rice genome sequencing project (IRGSP)"/>
            <person name="Matsumoto T."/>
            <person name="Wu J."/>
            <person name="Kanamori H."/>
            <person name="Katayose Y."/>
            <person name="Fujisawa M."/>
            <person name="Namiki N."/>
            <person name="Mizuno H."/>
            <person name="Yamamoto K."/>
            <person name="Antonio B.A."/>
            <person name="Baba T."/>
            <person name="Sakata K."/>
            <person name="Nagamura Y."/>
            <person name="Aoki H."/>
            <person name="Arikawa K."/>
            <person name="Arita K."/>
            <person name="Bito T."/>
            <person name="Chiden Y."/>
            <person name="Fujitsuka N."/>
            <person name="Fukunaka R."/>
            <person name="Hamada M."/>
            <person name="Harada C."/>
            <person name="Hayashi A."/>
            <person name="Hijishita S."/>
            <person name="Honda M."/>
            <person name="Hosokawa S."/>
            <person name="Ichikawa Y."/>
            <person name="Idonuma A."/>
            <person name="Iijima M."/>
            <person name="Ikeda M."/>
            <person name="Ikeno M."/>
            <person name="Ito K."/>
            <person name="Ito S."/>
            <person name="Ito T."/>
            <person name="Ito Y."/>
            <person name="Ito Y."/>
            <person name="Iwabuchi A."/>
            <person name="Kamiya K."/>
            <person name="Karasawa W."/>
            <person name="Kurita K."/>
            <person name="Katagiri S."/>
            <person name="Kikuta A."/>
            <person name="Kobayashi H."/>
            <person name="Kobayashi N."/>
            <person name="Machita K."/>
            <person name="Maehara T."/>
            <person name="Masukawa M."/>
            <person name="Mizubayashi T."/>
            <person name="Mukai Y."/>
            <person name="Nagasaki H."/>
            <person name="Nagata Y."/>
            <person name="Naito S."/>
            <person name="Nakashima M."/>
            <person name="Nakama Y."/>
            <person name="Nakamichi Y."/>
            <person name="Nakamura M."/>
            <person name="Meguro A."/>
            <person name="Negishi M."/>
            <person name="Ohta I."/>
            <person name="Ohta T."/>
            <person name="Okamoto M."/>
            <person name="Ono N."/>
            <person name="Saji S."/>
            <person name="Sakaguchi M."/>
            <person name="Sakai K."/>
            <person name="Shibata M."/>
            <person name="Shimokawa T."/>
            <person name="Song J."/>
            <person name="Takazaki Y."/>
            <person name="Terasawa K."/>
            <person name="Tsugane M."/>
            <person name="Tsuji K."/>
            <person name="Ueda S."/>
            <person name="Waki K."/>
            <person name="Yamagata H."/>
            <person name="Yamamoto M."/>
            <person name="Yamamoto S."/>
            <person name="Yamane H."/>
            <person name="Yoshiki S."/>
            <person name="Yoshihara R."/>
            <person name="Yukawa K."/>
            <person name="Zhong H."/>
            <person name="Yano M."/>
            <person name="Yuan Q."/>
            <person name="Ouyang S."/>
            <person name="Liu J."/>
            <person name="Jones K.M."/>
            <person name="Gansberger K."/>
            <person name="Moffat K."/>
            <person name="Hill J."/>
            <person name="Bera J."/>
            <person name="Fadrosh D."/>
            <person name="Jin S."/>
            <person name="Johri S."/>
            <person name="Kim M."/>
            <person name="Overton L."/>
            <person name="Reardon M."/>
            <person name="Tsitrin T."/>
            <person name="Vuong H."/>
            <person name="Weaver B."/>
            <person name="Ciecko A."/>
            <person name="Tallon L."/>
            <person name="Jackson J."/>
            <person name="Pai G."/>
            <person name="Aken S.V."/>
            <person name="Utterback T."/>
            <person name="Reidmuller S."/>
            <person name="Feldblyum T."/>
            <person name="Hsiao J."/>
            <person name="Zismann V."/>
            <person name="Iobst S."/>
            <person name="de Vazeille A.R."/>
            <person name="Buell C.R."/>
            <person name="Ying K."/>
            <person name="Li Y."/>
            <person name="Lu T."/>
            <person name="Huang Y."/>
            <person name="Zhao Q."/>
            <person name="Feng Q."/>
            <person name="Zhang L."/>
            <person name="Zhu J."/>
            <person name="Weng Q."/>
            <person name="Mu J."/>
            <person name="Lu Y."/>
            <person name="Fan D."/>
            <person name="Liu Y."/>
            <person name="Guan J."/>
            <person name="Zhang Y."/>
            <person name="Yu S."/>
            <person name="Liu X."/>
            <person name="Zhang Y."/>
            <person name="Hong G."/>
            <person name="Han B."/>
            <person name="Choisne N."/>
            <person name="Demange N."/>
            <person name="Orjeda G."/>
            <person name="Samain S."/>
            <person name="Cattolico L."/>
            <person name="Pelletier E."/>
            <person name="Couloux A."/>
            <person name="Segurens B."/>
            <person name="Wincker P."/>
            <person name="D'Hont A."/>
            <person name="Scarpelli C."/>
            <person name="Weissenbach J."/>
            <person name="Salanoubat M."/>
            <person name="Quetier F."/>
            <person name="Yu Y."/>
            <person name="Kim H.R."/>
            <person name="Rambo T."/>
            <person name="Currie J."/>
            <person name="Collura K."/>
            <person name="Luo M."/>
            <person name="Yang T."/>
            <person name="Ammiraju J.S.S."/>
            <person name="Engler F."/>
            <person name="Soderlund C."/>
            <person name="Wing R.A."/>
            <person name="Palmer L.E."/>
            <person name="de la Bastide M."/>
            <person name="Spiegel L."/>
            <person name="Nascimento L."/>
            <person name="Zutavern T."/>
            <person name="O'Shaughnessy A."/>
            <person name="Dike S."/>
            <person name="Dedhia N."/>
            <person name="Preston R."/>
            <person name="Balija V."/>
            <person name="McCombie W.R."/>
            <person name="Chow T."/>
            <person name="Chen H."/>
            <person name="Chung M."/>
            <person name="Chen C."/>
            <person name="Shaw J."/>
            <person name="Wu H."/>
            <person name="Hsiao K."/>
            <person name="Chao Y."/>
            <person name="Chu M."/>
            <person name="Cheng C."/>
            <person name="Hour A."/>
            <person name="Lee P."/>
            <person name="Lin S."/>
            <person name="Lin Y."/>
            <person name="Liou J."/>
            <person name="Liu S."/>
            <person name="Hsing Y."/>
            <person name="Raghuvanshi S."/>
            <person name="Mohanty A."/>
            <person name="Bharti A.K."/>
            <person name="Gaur A."/>
            <person name="Gupta V."/>
            <person name="Kumar D."/>
            <person name="Ravi V."/>
            <person name="Vij S."/>
            <person name="Kapur A."/>
            <person name="Khurana P."/>
            <person name="Khurana P."/>
            <person name="Khurana J.P."/>
            <person name="Tyagi A.K."/>
            <person name="Gaikwad K."/>
            <person name="Singh A."/>
            <person name="Dalal V."/>
            <person name="Srivastava S."/>
            <person name="Dixit A."/>
            <person name="Pal A.K."/>
            <person name="Ghazi I.A."/>
            <person name="Yadav M."/>
            <person name="Pandit A."/>
            <person name="Bhargava A."/>
            <person name="Sureshbabu K."/>
            <person name="Batra K."/>
            <person name="Sharma T.R."/>
            <person name="Mohapatra T."/>
            <person name="Singh N.K."/>
            <person name="Messing J."/>
            <person name="Nelson A.B."/>
            <person name="Fuks G."/>
            <person name="Kavchok S."/>
            <person name="Keizer G."/>
            <person name="Linton E."/>
            <person name="Llaca V."/>
            <person name="Song R."/>
            <person name="Tanyolac B."/>
            <person name="Young S."/>
            <person name="Ho-Il K."/>
            <person name="Hahn J.H."/>
            <person name="Sangsakoo G."/>
            <person name="Vanavichit A."/>
            <person name="de Mattos Luiz.A.T."/>
            <person name="Zimmer P.D."/>
            <person name="Malone G."/>
            <person name="Dellagostin O."/>
            <person name="de Oliveira A.C."/>
            <person name="Bevan M."/>
            <person name="Bancroft I."/>
            <person name="Minx P."/>
            <person name="Cordum H."/>
            <person name="Wilson R."/>
            <person name="Cheng Z."/>
            <person name="Jin W."/>
            <person name="Jiang J."/>
            <person name="Leong S.A."/>
            <person name="Iwama H."/>
            <person name="Gojobori T."/>
            <person name="Itoh T."/>
            <person name="Niimura Y."/>
            <person name="Fujii Y."/>
            <person name="Habara T."/>
            <person name="Sakai H."/>
            <person name="Sato Y."/>
            <person name="Wilson G."/>
            <person name="Kumar K."/>
            <person name="McCouch S."/>
            <person name="Juretic N."/>
            <person name="Hoen D."/>
            <person name="Wright S."/>
            <person name="Bruskiewich R."/>
            <person name="Bureau T."/>
            <person name="Miyao A."/>
            <person name="Hirochika H."/>
            <person name="Nishikawa T."/>
            <person name="Kadowaki K."/>
            <person name="Sugiura M."/>
            <person name="Burr B."/>
            <person name="Sasaki T."/>
        </authorList>
    </citation>
    <scope>NUCLEOTIDE SEQUENCE [LARGE SCALE GENOMIC DNA]</scope>
    <source>
        <strain evidence="3">cv. Nipponbare</strain>
    </source>
</reference>